<feature type="compositionally biased region" description="Gly residues" evidence="1">
    <location>
        <begin position="144"/>
        <end position="163"/>
    </location>
</feature>
<feature type="region of interest" description="Disordered" evidence="1">
    <location>
        <begin position="54"/>
        <end position="86"/>
    </location>
</feature>
<feature type="region of interest" description="Disordered" evidence="1">
    <location>
        <begin position="120"/>
        <end position="212"/>
    </location>
</feature>
<evidence type="ECO:0000313" key="3">
    <source>
        <dbReference type="Proteomes" id="UP000054279"/>
    </source>
</evidence>
<dbReference type="HOGENOM" id="CLU_084851_0_0_1"/>
<reference evidence="2 3" key="1">
    <citation type="submission" date="2014-06" db="EMBL/GenBank/DDBJ databases">
        <title>Evolutionary Origins and Diversification of the Mycorrhizal Mutualists.</title>
        <authorList>
            <consortium name="DOE Joint Genome Institute"/>
            <consortium name="Mycorrhizal Genomics Consortium"/>
            <person name="Kohler A."/>
            <person name="Kuo A."/>
            <person name="Nagy L.G."/>
            <person name="Floudas D."/>
            <person name="Copeland A."/>
            <person name="Barry K.W."/>
            <person name="Cichocki N."/>
            <person name="Veneault-Fourrey C."/>
            <person name="LaButti K."/>
            <person name="Lindquist E.A."/>
            <person name="Lipzen A."/>
            <person name="Lundell T."/>
            <person name="Morin E."/>
            <person name="Murat C."/>
            <person name="Riley R."/>
            <person name="Ohm R."/>
            <person name="Sun H."/>
            <person name="Tunlid A."/>
            <person name="Henrissat B."/>
            <person name="Grigoriev I.V."/>
            <person name="Hibbett D.S."/>
            <person name="Martin F."/>
        </authorList>
    </citation>
    <scope>NUCLEOTIDE SEQUENCE [LARGE SCALE GENOMIC DNA]</scope>
    <source>
        <strain evidence="2 3">SS14</strain>
    </source>
</reference>
<evidence type="ECO:0000256" key="1">
    <source>
        <dbReference type="SAM" id="MobiDB-lite"/>
    </source>
</evidence>
<organism evidence="2 3">
    <name type="scientific">Sphaerobolus stellatus (strain SS14)</name>
    <dbReference type="NCBI Taxonomy" id="990650"/>
    <lineage>
        <taxon>Eukaryota</taxon>
        <taxon>Fungi</taxon>
        <taxon>Dikarya</taxon>
        <taxon>Basidiomycota</taxon>
        <taxon>Agaricomycotina</taxon>
        <taxon>Agaricomycetes</taxon>
        <taxon>Phallomycetidae</taxon>
        <taxon>Geastrales</taxon>
        <taxon>Sphaerobolaceae</taxon>
        <taxon>Sphaerobolus</taxon>
    </lineage>
</organism>
<feature type="compositionally biased region" description="Pro residues" evidence="1">
    <location>
        <begin position="164"/>
        <end position="190"/>
    </location>
</feature>
<keyword evidence="3" id="KW-1185">Reference proteome</keyword>
<proteinExistence type="predicted"/>
<gene>
    <name evidence="2" type="ORF">M422DRAFT_265558</name>
</gene>
<feature type="compositionally biased region" description="Basic and acidic residues" evidence="1">
    <location>
        <begin position="60"/>
        <end position="70"/>
    </location>
</feature>
<dbReference type="AlphaFoldDB" id="A0A0C9TQV1"/>
<evidence type="ECO:0000313" key="2">
    <source>
        <dbReference type="EMBL" id="KIJ32543.1"/>
    </source>
</evidence>
<accession>A0A0C9TQV1</accession>
<dbReference type="Proteomes" id="UP000054279">
    <property type="component" value="Unassembled WGS sequence"/>
</dbReference>
<sequence length="347" mass="36616">MSGTKQYIARTSPRLVELGKPNFNVAEEHVMREGMHVAQILADAKAHDECYEARNASHQTSHEPLLESKKAPSASHGRGQGITPKSKCTLVHSVSLPACGKTLSGLPSVPEDAHASQPNLPGCYALLDPSEGAKDTPTGTLNPSGGGGPGRGNGDGADGGGPPGSGPPPPGGGLPDSGPDPNPNPGPNPDPNGGDGGGPPDDDGDHSSDDAEDQALNRSYKDDLTIIAKHVVDKDGGNIKVRMLDTFNGSDPDKLPNQVTFAISHLCGTALDHFEPYILGEIPEVQMMSSWDLFQAFLTVSFGVLYPEDEAKEQLHLVIFPEDGKASTFFAFFEKWKNRTNFGDCSY</sequence>
<name>A0A0C9TQV1_SPHS4</name>
<dbReference type="EMBL" id="KN837225">
    <property type="protein sequence ID" value="KIJ32543.1"/>
    <property type="molecule type" value="Genomic_DNA"/>
</dbReference>
<protein>
    <submittedName>
        <fullName evidence="2">Unplaced genomic scaffold SPHSTscaffold_150, whole genome shotgun sequence</fullName>
    </submittedName>
</protein>